<dbReference type="EMBL" id="AZEC01000023">
    <property type="protein sequence ID" value="KRL08429.1"/>
    <property type="molecule type" value="Genomic_DNA"/>
</dbReference>
<dbReference type="PATRIC" id="fig|1423792.3.peg.1641"/>
<evidence type="ECO:0000313" key="2">
    <source>
        <dbReference type="Proteomes" id="UP000051330"/>
    </source>
</evidence>
<dbReference type="AlphaFoldDB" id="A0A0R1MKB4"/>
<dbReference type="STRING" id="1423792.FD09_GL001620"/>
<reference evidence="1 2" key="1">
    <citation type="journal article" date="2015" name="Genome Announc.">
        <title>Expanding the biotechnology potential of lactobacilli through comparative genomics of 213 strains and associated genera.</title>
        <authorList>
            <person name="Sun Z."/>
            <person name="Harris H.M."/>
            <person name="McCann A."/>
            <person name="Guo C."/>
            <person name="Argimon S."/>
            <person name="Zhang W."/>
            <person name="Yang X."/>
            <person name="Jeffery I.B."/>
            <person name="Cooney J.C."/>
            <person name="Kagawa T.F."/>
            <person name="Liu W."/>
            <person name="Song Y."/>
            <person name="Salvetti E."/>
            <person name="Wrobel A."/>
            <person name="Rasinkangas P."/>
            <person name="Parkhill J."/>
            <person name="Rea M.C."/>
            <person name="O'Sullivan O."/>
            <person name="Ritari J."/>
            <person name="Douillard F.P."/>
            <person name="Paul Ross R."/>
            <person name="Yang R."/>
            <person name="Briner A.E."/>
            <person name="Felis G.E."/>
            <person name="de Vos W.M."/>
            <person name="Barrangou R."/>
            <person name="Klaenhammer T.R."/>
            <person name="Caufield P.W."/>
            <person name="Cui Y."/>
            <person name="Zhang H."/>
            <person name="O'Toole P.W."/>
        </authorList>
    </citation>
    <scope>NUCLEOTIDE SEQUENCE [LARGE SCALE GENOMIC DNA]</scope>
    <source>
        <strain evidence="1 2">DSM 12744</strain>
    </source>
</reference>
<dbReference type="Proteomes" id="UP000051330">
    <property type="component" value="Unassembled WGS sequence"/>
</dbReference>
<evidence type="ECO:0000313" key="1">
    <source>
        <dbReference type="EMBL" id="KRL08429.1"/>
    </source>
</evidence>
<gene>
    <name evidence="1" type="ORF">FD09_GL001620</name>
</gene>
<proteinExistence type="predicted"/>
<accession>A0A0R1MKB4</accession>
<protein>
    <submittedName>
        <fullName evidence="1">Uncharacterized protein</fullName>
    </submittedName>
</protein>
<sequence length="200" mass="22223">MAVAPQTAVFDLVHYNVTAGDDHEQRYIDFNAYHSVPVQINFGIVPTALGQLRINDHTIDLGSNVPAEDRIKVFVSTILIVPPAKDEDDDPATAPAAFRATTDRQITAIPDDHRLDQQRLYNLEANLELNPDNMDIASDLTPGSFFVAEISWSTDYLEQILQPQMQPGQNSPKDAHDLALTLNAIDSIRLPVRFEMDSLS</sequence>
<comment type="caution">
    <text evidence="1">The sequence shown here is derived from an EMBL/GenBank/DDBJ whole genome shotgun (WGS) entry which is preliminary data.</text>
</comment>
<name>A0A0R1MKB4_9LACO</name>
<keyword evidence="2" id="KW-1185">Reference proteome</keyword>
<organism evidence="1 2">
    <name type="scientific">Schleiferilactobacillus perolens DSM 12744</name>
    <dbReference type="NCBI Taxonomy" id="1423792"/>
    <lineage>
        <taxon>Bacteria</taxon>
        <taxon>Bacillati</taxon>
        <taxon>Bacillota</taxon>
        <taxon>Bacilli</taxon>
        <taxon>Lactobacillales</taxon>
        <taxon>Lactobacillaceae</taxon>
        <taxon>Schleiferilactobacillus</taxon>
    </lineage>
</organism>
<dbReference type="RefSeq" id="WP_057822437.1">
    <property type="nucleotide sequence ID" value="NZ_AZEC01000023.1"/>
</dbReference>